<evidence type="ECO:0000313" key="1">
    <source>
        <dbReference type="EnsemblPlants" id="AVESA.00010b.r2.1DG0154280.1.CDS"/>
    </source>
</evidence>
<evidence type="ECO:0000313" key="2">
    <source>
        <dbReference type="Proteomes" id="UP001732700"/>
    </source>
</evidence>
<sequence length="554" mass="59463">MGSAGEVVEISSDEEDFPMARKPLDDWLGKLWNDEADELNGDDFTDLVVMGELSALPVPPQKAPKSGGCCKDDDDCVILDGDPDMGITVGEKGSAGDSSSDELQIVGEKGPVACRDFPHSRHLCSNSPFNTTSHVKHCGMCHCFVCDAPAPCNSWGKGVSSNDHCHATDKESRWKLLRQAFKCKSLPGSHPEQCENATYPTIPSSRDPDIQCQVSVAQSQLTLLSNIAGSSFASGSPLLTVMNQKRQRHTSVRVSLNVERTVSTQRAIVATRAGRMTSNVHTSQNTHSRGSFKRVGTVSPGHTIRNANQFGFTAPISTVPLMNKELPHLSQPVQAISRTNTPHVSQQVQAIHSTNAFGGTVHKNAPKRSRSAPIASEGQQGQLAPCRVASNGVHGIGAELSRCTSLMTQRIQFLPEQVLDVSTQSWQDILASVASDLLDNSGYNSSIADASANQEEEVLHAESAASTVNPMTSNGHGLLSHIIGGDVQANTPVQTTHTLHHLNHESSLDPHEAHIDGFVSPPADKLLVEAAHHRESSGLDSTGLIFDFELEDWA</sequence>
<protein>
    <submittedName>
        <fullName evidence="1">Uncharacterized protein</fullName>
    </submittedName>
</protein>
<dbReference type="EnsemblPlants" id="AVESA.00010b.r2.1DG0154280.1">
    <property type="protein sequence ID" value="AVESA.00010b.r2.1DG0154280.1.CDS"/>
    <property type="gene ID" value="AVESA.00010b.r2.1DG0154280"/>
</dbReference>
<dbReference type="Proteomes" id="UP001732700">
    <property type="component" value="Chromosome 1D"/>
</dbReference>
<reference evidence="1" key="1">
    <citation type="submission" date="2021-05" db="EMBL/GenBank/DDBJ databases">
        <authorList>
            <person name="Scholz U."/>
            <person name="Mascher M."/>
            <person name="Fiebig A."/>
        </authorList>
    </citation>
    <scope>NUCLEOTIDE SEQUENCE [LARGE SCALE GENOMIC DNA]</scope>
</reference>
<keyword evidence="2" id="KW-1185">Reference proteome</keyword>
<organism evidence="1 2">
    <name type="scientific">Avena sativa</name>
    <name type="common">Oat</name>
    <dbReference type="NCBI Taxonomy" id="4498"/>
    <lineage>
        <taxon>Eukaryota</taxon>
        <taxon>Viridiplantae</taxon>
        <taxon>Streptophyta</taxon>
        <taxon>Embryophyta</taxon>
        <taxon>Tracheophyta</taxon>
        <taxon>Spermatophyta</taxon>
        <taxon>Magnoliopsida</taxon>
        <taxon>Liliopsida</taxon>
        <taxon>Poales</taxon>
        <taxon>Poaceae</taxon>
        <taxon>BOP clade</taxon>
        <taxon>Pooideae</taxon>
        <taxon>Poodae</taxon>
        <taxon>Poeae</taxon>
        <taxon>Poeae Chloroplast Group 1 (Aveneae type)</taxon>
        <taxon>Aveninae</taxon>
        <taxon>Avena</taxon>
    </lineage>
</organism>
<reference evidence="1" key="2">
    <citation type="submission" date="2025-09" db="UniProtKB">
        <authorList>
            <consortium name="EnsemblPlants"/>
        </authorList>
    </citation>
    <scope>IDENTIFICATION</scope>
</reference>
<name>A0ACD5U042_AVESA</name>
<proteinExistence type="predicted"/>
<accession>A0ACD5U042</accession>